<dbReference type="EMBL" id="VWLE01000345">
    <property type="protein sequence ID" value="KAA3944768.1"/>
    <property type="molecule type" value="Genomic_DNA"/>
</dbReference>
<dbReference type="PANTHER" id="PTHR43071">
    <property type="entry name" value="2-AMINO-4-HYDROXY-6-HYDROXYMETHYLDIHYDROPTERIDINE PYROPHOSPHOKINASE"/>
    <property type="match status" value="1"/>
</dbReference>
<dbReference type="Proteomes" id="UP000283329">
    <property type="component" value="Unassembled WGS sequence"/>
</dbReference>
<evidence type="ECO:0000313" key="34">
    <source>
        <dbReference type="Proteomes" id="UP000460135"/>
    </source>
</evidence>
<dbReference type="GO" id="GO:0016301">
    <property type="term" value="F:kinase activity"/>
    <property type="evidence" value="ECO:0007669"/>
    <property type="project" value="UniProtKB-KW"/>
</dbReference>
<evidence type="ECO:0000256" key="7">
    <source>
        <dbReference type="ARBA" id="ARBA00022777"/>
    </source>
</evidence>
<dbReference type="PANTHER" id="PTHR43071:SF1">
    <property type="entry name" value="2-AMINO-4-HYDROXY-6-HYDROXYMETHYLDIHYDROPTERIDINE PYROPHOSPHOKINASE"/>
    <property type="match status" value="1"/>
</dbReference>
<evidence type="ECO:0000313" key="35">
    <source>
        <dbReference type="Proteomes" id="UP000473905"/>
    </source>
</evidence>
<dbReference type="EC" id="2.7.6.3" evidence="3"/>
<dbReference type="EMBL" id="VWKB01000008">
    <property type="protein sequence ID" value="KAA4101991.1"/>
    <property type="molecule type" value="Genomic_DNA"/>
</dbReference>
<keyword evidence="7 25" id="KW-0418">Kinase</keyword>
<dbReference type="EMBL" id="QRVZ01000012">
    <property type="protein sequence ID" value="RGS82402.1"/>
    <property type="molecule type" value="Genomic_DNA"/>
</dbReference>
<dbReference type="EMBL" id="FMYE01000006">
    <property type="protein sequence ID" value="SDB76019.1"/>
    <property type="molecule type" value="Genomic_DNA"/>
</dbReference>
<dbReference type="Proteomes" id="UP000286031">
    <property type="component" value="Unassembled WGS sequence"/>
</dbReference>
<dbReference type="EMBL" id="VWFP01000016">
    <property type="protein sequence ID" value="KAA4625178.1"/>
    <property type="molecule type" value="Genomic_DNA"/>
</dbReference>
<dbReference type="PATRIC" id="fig|28116.10.peg.2843"/>
<proteinExistence type="inferred from homology"/>
<reference evidence="19" key="7">
    <citation type="submission" date="2022-10" db="EMBL/GenBank/DDBJ databases">
        <title>Human gut microbiome strain richness.</title>
        <authorList>
            <person name="Chen-Liaw A."/>
        </authorList>
    </citation>
    <scope>NUCLEOTIDE SEQUENCE</scope>
    <source>
        <strain evidence="20">BSD2780120875st1_E1_BSD2780120875_150330</strain>
        <strain evidence="19">F7_m1001271B151109d0_201107</strain>
        <strain evidence="21">RTP21484st1_H8_RTP21484_190118</strain>
    </source>
</reference>
<dbReference type="Proteomes" id="UP000266492">
    <property type="component" value="Unassembled WGS sequence"/>
</dbReference>
<evidence type="ECO:0000259" key="13">
    <source>
        <dbReference type="Pfam" id="PF01288"/>
    </source>
</evidence>
<evidence type="ECO:0000313" key="26">
    <source>
        <dbReference type="EMBL" id="SDB76019.1"/>
    </source>
</evidence>
<evidence type="ECO:0000256" key="12">
    <source>
        <dbReference type="ARBA" id="ARBA00033413"/>
    </source>
</evidence>
<evidence type="ECO:0000256" key="1">
    <source>
        <dbReference type="ARBA" id="ARBA00005051"/>
    </source>
</evidence>
<dbReference type="EMBL" id="VWLX01000037">
    <property type="protein sequence ID" value="KAA3797156.1"/>
    <property type="molecule type" value="Genomic_DNA"/>
</dbReference>
<dbReference type="Proteomes" id="UP000318823">
    <property type="component" value="Chromosome"/>
</dbReference>
<evidence type="ECO:0000256" key="5">
    <source>
        <dbReference type="ARBA" id="ARBA00022679"/>
    </source>
</evidence>
<dbReference type="GO" id="GO:0003848">
    <property type="term" value="F:2-amino-4-hydroxy-6-hydroxymethyldihydropteridine diphosphokinase activity"/>
    <property type="evidence" value="ECO:0007669"/>
    <property type="project" value="UniProtKB-EC"/>
</dbReference>
<evidence type="ECO:0000313" key="28">
    <source>
        <dbReference type="Proteomes" id="UP000266492"/>
    </source>
</evidence>
<evidence type="ECO:0000313" key="31">
    <source>
        <dbReference type="Proteomes" id="UP000318823"/>
    </source>
</evidence>
<dbReference type="EMBL" id="JAQQPO010000027">
    <property type="protein sequence ID" value="MDC7960543.1"/>
    <property type="molecule type" value="Genomic_DNA"/>
</dbReference>
<dbReference type="Gene3D" id="3.30.70.560">
    <property type="entry name" value="7,8-Dihydro-6-hydroxymethylpterin-pyrophosphokinase HPPK"/>
    <property type="match status" value="1"/>
</dbReference>
<dbReference type="GO" id="GO:0046654">
    <property type="term" value="P:tetrahydrofolate biosynthetic process"/>
    <property type="evidence" value="ECO:0007669"/>
    <property type="project" value="UniProtKB-UniPathway"/>
</dbReference>
<reference evidence="31" key="2">
    <citation type="journal article" date="2018" name="J. Anim. Genet.">
        <title>Acquired interbacterial defense systems protect against interspecies antagonism in the human gut microbiome.</title>
        <authorList>
            <person name="Ross B.D."/>
            <person name="Verster A.J."/>
            <person name="Radey M.C."/>
            <person name="Schmidtke D.T."/>
            <person name="Pope C.E."/>
            <person name="Hoffman L.R."/>
            <person name="Hajjar A."/>
            <person name="Peterson S.B."/>
            <person name="Borenstein E."/>
            <person name="Mougous J."/>
        </authorList>
    </citation>
    <scope>NUCLEOTIDE SEQUENCE [LARGE SCALE GENOMIC DNA]</scope>
    <source>
        <strain evidence="31">3725 D1 iv</strain>
    </source>
</reference>
<dbReference type="Proteomes" id="UP000478493">
    <property type="component" value="Unassembled WGS sequence"/>
</dbReference>
<dbReference type="EMBL" id="QRJR01000006">
    <property type="protein sequence ID" value="RHH48138.1"/>
    <property type="molecule type" value="Genomic_DNA"/>
</dbReference>
<evidence type="ECO:0000313" key="36">
    <source>
        <dbReference type="Proteomes" id="UP000478493"/>
    </source>
</evidence>
<dbReference type="Proteomes" id="UP000323717">
    <property type="component" value="Unassembled WGS sequence"/>
</dbReference>
<reference evidence="26 27" key="1">
    <citation type="submission" date="2016-10" db="EMBL/GenBank/DDBJ databases">
        <authorList>
            <person name="de Groot N.N."/>
        </authorList>
    </citation>
    <scope>NUCLEOTIDE SEQUENCE [LARGE SCALE GENOMIC DNA]</scope>
    <source>
        <strain evidence="26 27">NLAE-zl-C500</strain>
    </source>
</reference>
<name>A0A139L533_BACOV</name>
<gene>
    <name evidence="25" type="ORF">DW206_08530</name>
    <name evidence="24" type="ORF">DWV35_15305</name>
    <name evidence="23" type="ORF">DWX70_15120</name>
    <name evidence="22" type="ORF">DYI28_01370</name>
    <name evidence="17" type="ORF">F3B85_06425</name>
    <name evidence="18" type="ORF">F3B90_16380</name>
    <name evidence="16" type="ORF">F3D66_07240</name>
    <name evidence="15" type="ORF">F3D71_19710</name>
    <name evidence="14" type="ORF">F3F51_28265</name>
    <name evidence="19" type="ORF">PO240_25255</name>
    <name evidence="20" type="ORF">PO382_20200</name>
    <name evidence="21" type="ORF">PQ628_20300</name>
    <name evidence="26" type="ORF">SAMN05192581_10065</name>
</gene>
<dbReference type="InterPro" id="IPR000550">
    <property type="entry name" value="Hppk"/>
</dbReference>
<dbReference type="EMBL" id="VWGP01000004">
    <property type="protein sequence ID" value="KAA4539632.1"/>
    <property type="molecule type" value="Genomic_DNA"/>
</dbReference>
<dbReference type="Proteomes" id="UP000473905">
    <property type="component" value="Unassembled WGS sequence"/>
</dbReference>
<evidence type="ECO:0000313" key="22">
    <source>
        <dbReference type="EMBL" id="QDM07468.1"/>
    </source>
</evidence>
<evidence type="ECO:0000256" key="8">
    <source>
        <dbReference type="ARBA" id="ARBA00022840"/>
    </source>
</evidence>
<evidence type="ECO:0000313" key="25">
    <source>
        <dbReference type="EMBL" id="RHH48138.1"/>
    </source>
</evidence>
<evidence type="ECO:0000256" key="10">
    <source>
        <dbReference type="ARBA" id="ARBA00029409"/>
    </source>
</evidence>
<comment type="function">
    <text evidence="10">Catalyzes the transfer of pyrophosphate from adenosine triphosphate (ATP) to 6-hydroxymethyl-7,8-dihydropterin, an enzymatic step in folate biosynthesis pathway.</text>
</comment>
<evidence type="ECO:0000313" key="17">
    <source>
        <dbReference type="EMBL" id="KAA4539632.1"/>
    </source>
</evidence>
<accession>A0A139L533</accession>
<dbReference type="Proteomes" id="UP000424805">
    <property type="component" value="Unassembled WGS sequence"/>
</dbReference>
<keyword evidence="8" id="KW-0067">ATP-binding</keyword>
<dbReference type="UniPathway" id="UPA00077">
    <property type="reaction ID" value="UER00155"/>
</dbReference>
<dbReference type="InterPro" id="IPR035907">
    <property type="entry name" value="Hppk_sf"/>
</dbReference>
<dbReference type="Proteomes" id="UP001219389">
    <property type="component" value="Unassembled WGS sequence"/>
</dbReference>
<evidence type="ECO:0000313" key="24">
    <source>
        <dbReference type="EMBL" id="RGX08484.1"/>
    </source>
</evidence>
<keyword evidence="9" id="KW-0289">Folate biosynthesis</keyword>
<keyword evidence="5" id="KW-0808">Transferase</keyword>
<dbReference type="STRING" id="28116.Bovatus_00877"/>
<evidence type="ECO:0000256" key="4">
    <source>
        <dbReference type="ARBA" id="ARBA00016218"/>
    </source>
</evidence>
<reference evidence="32 33" key="5">
    <citation type="journal article" date="2019" name="Nat. Med.">
        <title>A library of human gut bacterial isolates paired with longitudinal multiomics data enables mechanistic microbiome research.</title>
        <authorList>
            <person name="Poyet M."/>
            <person name="Groussin M."/>
            <person name="Gibbons S.M."/>
            <person name="Avila-Pacheco J."/>
            <person name="Jiang X."/>
            <person name="Kearney S.M."/>
            <person name="Perrotta A.R."/>
            <person name="Berdy B."/>
            <person name="Zhao S."/>
            <person name="Lieberman T.D."/>
            <person name="Swanson P.K."/>
            <person name="Smith M."/>
            <person name="Roesemann S."/>
            <person name="Alexander J.E."/>
            <person name="Rich S.A."/>
            <person name="Livny J."/>
            <person name="Vlamakis H."/>
            <person name="Clish C."/>
            <person name="Bullock K."/>
            <person name="Deik A."/>
            <person name="Scott J."/>
            <person name="Pierce K.A."/>
            <person name="Xavier R.J."/>
            <person name="Alm E.J."/>
        </authorList>
    </citation>
    <scope>NUCLEOTIDE SEQUENCE [LARGE SCALE GENOMIC DNA]</scope>
    <source>
        <strain evidence="16 35">BIOML-A134</strain>
        <strain evidence="18 33">BIOML-A15</strain>
        <strain evidence="15 32">BIOML-A163</strain>
        <strain evidence="14 34">BIOML-A183</strain>
        <strain evidence="17 36">BIOML-A41</strain>
    </source>
</reference>
<evidence type="ECO:0000313" key="33">
    <source>
        <dbReference type="Proteomes" id="UP000424805"/>
    </source>
</evidence>
<evidence type="ECO:0000313" key="27">
    <source>
        <dbReference type="Proteomes" id="UP000183670"/>
    </source>
</evidence>
<evidence type="ECO:0000313" key="14">
    <source>
        <dbReference type="EMBL" id="KAA3797156.1"/>
    </source>
</evidence>
<evidence type="ECO:0000313" key="15">
    <source>
        <dbReference type="EMBL" id="KAA3944768.1"/>
    </source>
</evidence>
<dbReference type="Proteomes" id="UP001215078">
    <property type="component" value="Unassembled WGS sequence"/>
</dbReference>
<dbReference type="EMBL" id="JAQNZF010000033">
    <property type="protein sequence ID" value="MDC2744541.1"/>
    <property type="molecule type" value="Genomic_DNA"/>
</dbReference>
<dbReference type="Proteomes" id="UP000183670">
    <property type="component" value="Unassembled WGS sequence"/>
</dbReference>
<evidence type="ECO:0000313" key="19">
    <source>
        <dbReference type="EMBL" id="MDC2411182.1"/>
    </source>
</evidence>
<dbReference type="GO" id="GO:0005524">
    <property type="term" value="F:ATP binding"/>
    <property type="evidence" value="ECO:0007669"/>
    <property type="project" value="UniProtKB-KW"/>
</dbReference>
<evidence type="ECO:0000256" key="9">
    <source>
        <dbReference type="ARBA" id="ARBA00022909"/>
    </source>
</evidence>
<protein>
    <recommendedName>
        <fullName evidence="4">2-amino-4-hydroxy-6-hydroxymethyldihydropteridine pyrophosphokinase</fullName>
        <ecNumber evidence="3">2.7.6.3</ecNumber>
    </recommendedName>
    <alternativeName>
        <fullName evidence="11">6-hydroxymethyl-7,8-dihydropterin pyrophosphokinase</fullName>
    </alternativeName>
    <alternativeName>
        <fullName evidence="12">7,8-dihydro-6-hydroxymethylpterin-pyrophosphokinase</fullName>
    </alternativeName>
</protein>
<dbReference type="GO" id="GO:0046656">
    <property type="term" value="P:folic acid biosynthetic process"/>
    <property type="evidence" value="ECO:0007669"/>
    <property type="project" value="UniProtKB-KW"/>
</dbReference>
<dbReference type="Proteomes" id="UP000460135">
    <property type="component" value="Unassembled WGS sequence"/>
</dbReference>
<evidence type="ECO:0000256" key="6">
    <source>
        <dbReference type="ARBA" id="ARBA00022741"/>
    </source>
</evidence>
<evidence type="ECO:0000256" key="11">
    <source>
        <dbReference type="ARBA" id="ARBA00029766"/>
    </source>
</evidence>
<sequence length="128" mass="15169">MHKYIVCIGSNYNRKENLTFARQKLTESFSSICFAPELETKPLFFKNPALFSNQVVLFYSDKDEETVRKMLKDIEQRSGRRSEDKKEEKVCLDIDMLLYDNKILKPEDWQRGYIQQSLSAFHSSLFIK</sequence>
<evidence type="ECO:0000313" key="18">
    <source>
        <dbReference type="EMBL" id="KAA4625178.1"/>
    </source>
</evidence>
<reference evidence="22" key="6">
    <citation type="submission" date="2019-07" db="EMBL/GenBank/DDBJ databases">
        <authorList>
            <person name="Ross B.D."/>
            <person name="Verster A.J."/>
            <person name="Radey M.C."/>
            <person name="Schmidtke D.T."/>
            <person name="Pope C.E."/>
            <person name="Hoffman L.R."/>
            <person name="Hajjar A."/>
            <person name="Peterson S.B."/>
            <person name="Borenstein E."/>
            <person name="Mougous J.D."/>
        </authorList>
    </citation>
    <scope>NUCLEOTIDE SEQUENCE</scope>
    <source>
        <strain evidence="22">3725 D1 iv</strain>
    </source>
</reference>
<reference evidence="28 29" key="4">
    <citation type="submission" date="2018-08" db="EMBL/GenBank/DDBJ databases">
        <title>A genome reference for cultivated species of the human gut microbiota.</title>
        <authorList>
            <person name="Zou Y."/>
            <person name="Xue W."/>
            <person name="Luo G."/>
        </authorList>
    </citation>
    <scope>NUCLEOTIDE SEQUENCE [LARGE SCALE GENOMIC DNA]</scope>
    <source>
        <strain evidence="24 30">AF04-46</strain>
        <strain evidence="23 28">AF20-9LB</strain>
        <strain evidence="25 29">AM17-48</strain>
    </source>
</reference>
<evidence type="ECO:0000313" key="23">
    <source>
        <dbReference type="EMBL" id="RGS82402.1"/>
    </source>
</evidence>
<dbReference type="RefSeq" id="WP_004318143.1">
    <property type="nucleotide sequence ID" value="NZ_BAABYJ010000001.1"/>
</dbReference>
<dbReference type="EMBL" id="QSBI01000020">
    <property type="protein sequence ID" value="RGX08484.1"/>
    <property type="molecule type" value="Genomic_DNA"/>
</dbReference>
<dbReference type="EMBL" id="CP041395">
    <property type="protein sequence ID" value="QDM07468.1"/>
    <property type="molecule type" value="Genomic_DNA"/>
</dbReference>
<dbReference type="AlphaFoldDB" id="A0A139L533"/>
<reference evidence="22" key="3">
    <citation type="journal article" date="2018" name="Nature">
        <title>Human gut bacteria contain acquired interbacterial defence systems.</title>
        <authorList>
            <person name="Ross B.D."/>
            <person name="Verster A.J."/>
            <person name="Radey M.C."/>
            <person name="Schmidtke D.T."/>
            <person name="Pope C.E."/>
            <person name="Hoffman L.R."/>
            <person name="Hajjar A."/>
            <person name="Peterson S.B."/>
            <person name="Borenstein E."/>
            <person name="Mougous J."/>
        </authorList>
    </citation>
    <scope>NUCLEOTIDE SEQUENCE</scope>
    <source>
        <strain evidence="22">3725 D1 iv</strain>
    </source>
</reference>
<organism evidence="25 29">
    <name type="scientific">Bacteroides ovatus</name>
    <dbReference type="NCBI Taxonomy" id="28116"/>
    <lineage>
        <taxon>Bacteria</taxon>
        <taxon>Pseudomonadati</taxon>
        <taxon>Bacteroidota</taxon>
        <taxon>Bacteroidia</taxon>
        <taxon>Bacteroidales</taxon>
        <taxon>Bacteroidaceae</taxon>
        <taxon>Bacteroides</taxon>
    </lineage>
</organism>
<evidence type="ECO:0000313" key="30">
    <source>
        <dbReference type="Proteomes" id="UP000286031"/>
    </source>
</evidence>
<dbReference type="EMBL" id="JAQNWR010000028">
    <property type="protein sequence ID" value="MDC2411182.1"/>
    <property type="molecule type" value="Genomic_DNA"/>
</dbReference>
<keyword evidence="35" id="KW-1185">Reference proteome</keyword>
<dbReference type="SUPFAM" id="SSF55083">
    <property type="entry name" value="6-hydroxymethyl-7,8-dihydropterin pyrophosphokinase, HPPK"/>
    <property type="match status" value="1"/>
</dbReference>
<keyword evidence="6" id="KW-0547">Nucleotide-binding</keyword>
<evidence type="ECO:0000313" key="20">
    <source>
        <dbReference type="EMBL" id="MDC2744541.1"/>
    </source>
</evidence>
<feature type="domain" description="7,8-dihydro-6-hydroxymethylpterin-pyrophosphokinase" evidence="13">
    <location>
        <begin position="6"/>
        <end position="119"/>
    </location>
</feature>
<evidence type="ECO:0000313" key="32">
    <source>
        <dbReference type="Proteomes" id="UP000323717"/>
    </source>
</evidence>
<evidence type="ECO:0000256" key="2">
    <source>
        <dbReference type="ARBA" id="ARBA00005810"/>
    </source>
</evidence>
<evidence type="ECO:0000313" key="29">
    <source>
        <dbReference type="Proteomes" id="UP000283329"/>
    </source>
</evidence>
<evidence type="ECO:0000313" key="16">
    <source>
        <dbReference type="EMBL" id="KAA4101991.1"/>
    </source>
</evidence>
<comment type="pathway">
    <text evidence="1">Cofactor biosynthesis; tetrahydrofolate biosynthesis; 2-amino-4-hydroxy-6-hydroxymethyl-7,8-dihydropteridine diphosphate from 7,8-dihydroneopterin triphosphate: step 4/4.</text>
</comment>
<evidence type="ECO:0000313" key="21">
    <source>
        <dbReference type="EMBL" id="MDC7960543.1"/>
    </source>
</evidence>
<comment type="similarity">
    <text evidence="2">Belongs to the HPPK family.</text>
</comment>
<evidence type="ECO:0000256" key="3">
    <source>
        <dbReference type="ARBA" id="ARBA00013253"/>
    </source>
</evidence>
<dbReference type="Proteomes" id="UP001214017">
    <property type="component" value="Unassembled WGS sequence"/>
</dbReference>
<dbReference type="Pfam" id="PF01288">
    <property type="entry name" value="HPPK"/>
    <property type="match status" value="1"/>
</dbReference>